<comment type="subcellular location">
    <subcellularLocation>
        <location evidence="2">Secreted</location>
    </subcellularLocation>
</comment>
<sequence>MKVASLLLSIVYLLFGSLARAHYAPRELVVDGTSYFARDARLDDWVGAKRIEWSFLDEQNFTWHAINDAQAQSIACGAGATPPPLKAFARAGANISVQWTNVPKHHYGPSMSGQSPNDVSFFKIKGVGYDANKKTKELWANEIIVNNGNREDLQIPSDIKPGLYILRTELLSLHGNGQYSNPGLLGLPQFYTHCFNIEISGVGTAVPSGVKFPGGYPKNDPSVGFVLGKTAQYPSYVRKGPSSTYTLEEDAD</sequence>
<evidence type="ECO:0000256" key="1">
    <source>
        <dbReference type="ARBA" id="ARBA00001973"/>
    </source>
</evidence>
<keyword evidence="9" id="KW-0503">Monooxygenase</keyword>
<keyword evidence="3" id="KW-0964">Secreted</keyword>
<evidence type="ECO:0000256" key="4">
    <source>
        <dbReference type="ARBA" id="ARBA00022723"/>
    </source>
</evidence>
<keyword evidence="10" id="KW-1015">Disulfide bond</keyword>
<keyword evidence="19" id="KW-1185">Reference proteome</keyword>
<name>A0AAE0M0J8_9PEZI</name>
<keyword evidence="6" id="KW-0136">Cellulose degradation</keyword>
<dbReference type="PANTHER" id="PTHR33353">
    <property type="entry name" value="PUTATIVE (AFU_ORTHOLOGUE AFUA_1G12560)-RELATED"/>
    <property type="match status" value="1"/>
</dbReference>
<dbReference type="Pfam" id="PF03443">
    <property type="entry name" value="AA9"/>
    <property type="match status" value="1"/>
</dbReference>
<feature type="signal peptide" evidence="16">
    <location>
        <begin position="1"/>
        <end position="21"/>
    </location>
</feature>
<dbReference type="GO" id="GO:0016787">
    <property type="term" value="F:hydrolase activity"/>
    <property type="evidence" value="ECO:0007669"/>
    <property type="project" value="UniProtKB-KW"/>
</dbReference>
<evidence type="ECO:0000256" key="14">
    <source>
        <dbReference type="ARBA" id="ARBA00045077"/>
    </source>
</evidence>
<dbReference type="Proteomes" id="UP001283341">
    <property type="component" value="Unassembled WGS sequence"/>
</dbReference>
<dbReference type="GO" id="GO:0005576">
    <property type="term" value="C:extracellular region"/>
    <property type="evidence" value="ECO:0007669"/>
    <property type="project" value="UniProtKB-SubCell"/>
</dbReference>
<evidence type="ECO:0000256" key="5">
    <source>
        <dbReference type="ARBA" id="ARBA00022729"/>
    </source>
</evidence>
<evidence type="ECO:0000256" key="8">
    <source>
        <dbReference type="ARBA" id="ARBA00023008"/>
    </source>
</evidence>
<feature type="domain" description="Auxiliary Activity family 9 catalytic" evidence="17">
    <location>
        <begin position="22"/>
        <end position="229"/>
    </location>
</feature>
<evidence type="ECO:0000256" key="3">
    <source>
        <dbReference type="ARBA" id="ARBA00022525"/>
    </source>
</evidence>
<keyword evidence="4" id="KW-0479">Metal-binding</keyword>
<keyword evidence="8" id="KW-0186">Copper</keyword>
<evidence type="ECO:0000256" key="12">
    <source>
        <dbReference type="ARBA" id="ARBA00023326"/>
    </source>
</evidence>
<comment type="similarity">
    <text evidence="13">Belongs to the polysaccharide monooxygenase AA9 family.</text>
</comment>
<evidence type="ECO:0000313" key="19">
    <source>
        <dbReference type="Proteomes" id="UP001283341"/>
    </source>
</evidence>
<keyword evidence="18" id="KW-0378">Hydrolase</keyword>
<protein>
    <recommendedName>
        <fullName evidence="15">lytic cellulose monooxygenase (C4-dehydrogenating)</fullName>
        <ecNumber evidence="15">1.14.99.56</ecNumber>
    </recommendedName>
</protein>
<evidence type="ECO:0000256" key="2">
    <source>
        <dbReference type="ARBA" id="ARBA00004613"/>
    </source>
</evidence>
<dbReference type="EMBL" id="JAUEDM010000006">
    <property type="protein sequence ID" value="KAK3314480.1"/>
    <property type="molecule type" value="Genomic_DNA"/>
</dbReference>
<dbReference type="EC" id="1.14.99.56" evidence="15"/>
<evidence type="ECO:0000256" key="6">
    <source>
        <dbReference type="ARBA" id="ARBA00023001"/>
    </source>
</evidence>
<evidence type="ECO:0000256" key="15">
    <source>
        <dbReference type="ARBA" id="ARBA00047174"/>
    </source>
</evidence>
<reference evidence="18" key="1">
    <citation type="journal article" date="2023" name="Mol. Phylogenet. Evol.">
        <title>Genome-scale phylogeny and comparative genomics of the fungal order Sordariales.</title>
        <authorList>
            <person name="Hensen N."/>
            <person name="Bonometti L."/>
            <person name="Westerberg I."/>
            <person name="Brannstrom I.O."/>
            <person name="Guillou S."/>
            <person name="Cros-Aarteil S."/>
            <person name="Calhoun S."/>
            <person name="Haridas S."/>
            <person name="Kuo A."/>
            <person name="Mondo S."/>
            <person name="Pangilinan J."/>
            <person name="Riley R."/>
            <person name="LaButti K."/>
            <person name="Andreopoulos B."/>
            <person name="Lipzen A."/>
            <person name="Chen C."/>
            <person name="Yan M."/>
            <person name="Daum C."/>
            <person name="Ng V."/>
            <person name="Clum A."/>
            <person name="Steindorff A."/>
            <person name="Ohm R.A."/>
            <person name="Martin F."/>
            <person name="Silar P."/>
            <person name="Natvig D.O."/>
            <person name="Lalanne C."/>
            <person name="Gautier V."/>
            <person name="Ament-Velasquez S.L."/>
            <person name="Kruys A."/>
            <person name="Hutchinson M.I."/>
            <person name="Powell A.J."/>
            <person name="Barry K."/>
            <person name="Miller A.N."/>
            <person name="Grigoriev I.V."/>
            <person name="Debuchy R."/>
            <person name="Gladieux P."/>
            <person name="Hiltunen Thoren M."/>
            <person name="Johannesson H."/>
        </authorList>
    </citation>
    <scope>NUCLEOTIDE SEQUENCE</scope>
    <source>
        <strain evidence="18">CBS 118394</strain>
    </source>
</reference>
<dbReference type="PANTHER" id="PTHR33353:SF10">
    <property type="entry name" value="ENDO-BETA-1,4-GLUCANASE D"/>
    <property type="match status" value="1"/>
</dbReference>
<dbReference type="GO" id="GO:0046872">
    <property type="term" value="F:metal ion binding"/>
    <property type="evidence" value="ECO:0007669"/>
    <property type="project" value="UniProtKB-KW"/>
</dbReference>
<organism evidence="18 19">
    <name type="scientific">Apodospora peruviana</name>
    <dbReference type="NCBI Taxonomy" id="516989"/>
    <lineage>
        <taxon>Eukaryota</taxon>
        <taxon>Fungi</taxon>
        <taxon>Dikarya</taxon>
        <taxon>Ascomycota</taxon>
        <taxon>Pezizomycotina</taxon>
        <taxon>Sordariomycetes</taxon>
        <taxon>Sordariomycetidae</taxon>
        <taxon>Sordariales</taxon>
        <taxon>Lasiosphaeriaceae</taxon>
        <taxon>Apodospora</taxon>
    </lineage>
</organism>
<keyword evidence="11" id="KW-0119">Carbohydrate metabolism</keyword>
<comment type="caution">
    <text evidence="18">The sequence shown here is derived from an EMBL/GenBank/DDBJ whole genome shotgun (WGS) entry which is preliminary data.</text>
</comment>
<keyword evidence="7" id="KW-0560">Oxidoreductase</keyword>
<dbReference type="GO" id="GO:0030245">
    <property type="term" value="P:cellulose catabolic process"/>
    <property type="evidence" value="ECO:0007669"/>
    <property type="project" value="UniProtKB-KW"/>
</dbReference>
<keyword evidence="5 16" id="KW-0732">Signal</keyword>
<feature type="chain" id="PRO_5042088465" description="lytic cellulose monooxygenase (C4-dehydrogenating)" evidence="16">
    <location>
        <begin position="22"/>
        <end position="252"/>
    </location>
</feature>
<dbReference type="InterPro" id="IPR005103">
    <property type="entry name" value="AA9_LPMO"/>
</dbReference>
<dbReference type="InterPro" id="IPR049892">
    <property type="entry name" value="AA9"/>
</dbReference>
<evidence type="ECO:0000313" key="18">
    <source>
        <dbReference type="EMBL" id="KAK3314480.1"/>
    </source>
</evidence>
<gene>
    <name evidence="18" type="ORF">B0H66DRAFT_627003</name>
</gene>
<evidence type="ECO:0000256" key="10">
    <source>
        <dbReference type="ARBA" id="ARBA00023157"/>
    </source>
</evidence>
<dbReference type="GO" id="GO:0004497">
    <property type="term" value="F:monooxygenase activity"/>
    <property type="evidence" value="ECO:0007669"/>
    <property type="project" value="UniProtKB-KW"/>
</dbReference>
<proteinExistence type="inferred from homology"/>
<evidence type="ECO:0000256" key="16">
    <source>
        <dbReference type="SAM" id="SignalP"/>
    </source>
</evidence>
<evidence type="ECO:0000256" key="9">
    <source>
        <dbReference type="ARBA" id="ARBA00023033"/>
    </source>
</evidence>
<evidence type="ECO:0000256" key="13">
    <source>
        <dbReference type="ARBA" id="ARBA00044502"/>
    </source>
</evidence>
<evidence type="ECO:0000259" key="17">
    <source>
        <dbReference type="Pfam" id="PF03443"/>
    </source>
</evidence>
<comment type="cofactor">
    <cofactor evidence="1">
        <name>Cu(2+)</name>
        <dbReference type="ChEBI" id="CHEBI:29036"/>
    </cofactor>
</comment>
<comment type="catalytic activity">
    <reaction evidence="14">
        <text>[(1-&gt;4)-beta-D-glucosyl]n+m + reduced acceptor + O2 = 4-dehydro-beta-D-glucosyl-[(1-&gt;4)-beta-D-glucosyl]n-1 + [(1-&gt;4)-beta-D-glucosyl]m + acceptor + H2O.</text>
        <dbReference type="EC" id="1.14.99.56"/>
    </reaction>
</comment>
<evidence type="ECO:0000256" key="7">
    <source>
        <dbReference type="ARBA" id="ARBA00023002"/>
    </source>
</evidence>
<accession>A0AAE0M0J8</accession>
<reference evidence="18" key="2">
    <citation type="submission" date="2023-06" db="EMBL/GenBank/DDBJ databases">
        <authorList>
            <consortium name="Lawrence Berkeley National Laboratory"/>
            <person name="Haridas S."/>
            <person name="Hensen N."/>
            <person name="Bonometti L."/>
            <person name="Westerberg I."/>
            <person name="Brannstrom I.O."/>
            <person name="Guillou S."/>
            <person name="Cros-Aarteil S."/>
            <person name="Calhoun S."/>
            <person name="Kuo A."/>
            <person name="Mondo S."/>
            <person name="Pangilinan J."/>
            <person name="Riley R."/>
            <person name="Labutti K."/>
            <person name="Andreopoulos B."/>
            <person name="Lipzen A."/>
            <person name="Chen C."/>
            <person name="Yanf M."/>
            <person name="Daum C."/>
            <person name="Ng V."/>
            <person name="Clum A."/>
            <person name="Steindorff A."/>
            <person name="Ohm R."/>
            <person name="Martin F."/>
            <person name="Silar P."/>
            <person name="Natvig D."/>
            <person name="Lalanne C."/>
            <person name="Gautier V."/>
            <person name="Ament-Velasquez S.L."/>
            <person name="Kruys A."/>
            <person name="Hutchinson M.I."/>
            <person name="Powell A.J."/>
            <person name="Barry K."/>
            <person name="Miller A.N."/>
            <person name="Grigoriev I.V."/>
            <person name="Debuchy R."/>
            <person name="Gladieux P."/>
            <person name="Thoren M.H."/>
            <person name="Johannesson H."/>
        </authorList>
    </citation>
    <scope>NUCLEOTIDE SEQUENCE</scope>
    <source>
        <strain evidence="18">CBS 118394</strain>
    </source>
</reference>
<evidence type="ECO:0000256" key="11">
    <source>
        <dbReference type="ARBA" id="ARBA00023277"/>
    </source>
</evidence>
<dbReference type="Gene3D" id="2.70.50.70">
    <property type="match status" value="1"/>
</dbReference>
<dbReference type="AlphaFoldDB" id="A0AAE0M0J8"/>
<keyword evidence="12" id="KW-0624">Polysaccharide degradation</keyword>